<organism evidence="1 2">
    <name type="scientific">[Mycobacterium] kokjensenii</name>
    <dbReference type="NCBI Taxonomy" id="3064287"/>
    <lineage>
        <taxon>Bacteria</taxon>
        <taxon>Bacillati</taxon>
        <taxon>Actinomycetota</taxon>
        <taxon>Actinomycetes</taxon>
        <taxon>Mycobacteriales</taxon>
        <taxon>Mycobacteriaceae</taxon>
        <taxon>Mycolicibacter</taxon>
    </lineage>
</organism>
<protein>
    <submittedName>
        <fullName evidence="1">Transposase</fullName>
    </submittedName>
</protein>
<dbReference type="EMBL" id="OY726394">
    <property type="protein sequence ID" value="CAJ1493856.1"/>
    <property type="molecule type" value="Genomic_DNA"/>
</dbReference>
<accession>A0ABN9MUV7</accession>
<keyword evidence="2" id="KW-1185">Reference proteome</keyword>
<gene>
    <name evidence="1" type="ORF">MU0083_000528</name>
</gene>
<sequence length="91" mass="10013">MVDWSYRSNYINKHGVSSEEADEAISDPARVTLTPDPASISGRSVRVIGYSMTASAVLTVIVLEHEGTTIGVNAWRANDLDRRRYNGTEKS</sequence>
<reference evidence="1 2" key="1">
    <citation type="submission" date="2023-08" db="EMBL/GenBank/DDBJ databases">
        <authorList>
            <person name="Folkvardsen B D."/>
            <person name="Norman A."/>
        </authorList>
    </citation>
    <scope>NUCLEOTIDE SEQUENCE [LARGE SCALE GENOMIC DNA]</scope>
    <source>
        <strain evidence="1 2">Mu0083</strain>
    </source>
</reference>
<evidence type="ECO:0000313" key="2">
    <source>
        <dbReference type="Proteomes" id="UP001190336"/>
    </source>
</evidence>
<name>A0ABN9MUV7_9MYCO</name>
<dbReference type="Proteomes" id="UP001190336">
    <property type="component" value="Chromosome"/>
</dbReference>
<dbReference type="RefSeq" id="WP_308475426.1">
    <property type="nucleotide sequence ID" value="NZ_OY726394.1"/>
</dbReference>
<proteinExistence type="predicted"/>
<evidence type="ECO:0000313" key="1">
    <source>
        <dbReference type="EMBL" id="CAJ1493856.1"/>
    </source>
</evidence>